<evidence type="ECO:0000313" key="2">
    <source>
        <dbReference type="EMBL" id="KAJ8897870.1"/>
    </source>
</evidence>
<name>A0ABQ9IME9_9NEOP</name>
<keyword evidence="3" id="KW-1185">Reference proteome</keyword>
<dbReference type="EMBL" id="JARBHB010000001">
    <property type="protein sequence ID" value="KAJ8897870.1"/>
    <property type="molecule type" value="Genomic_DNA"/>
</dbReference>
<feature type="region of interest" description="Disordered" evidence="1">
    <location>
        <begin position="209"/>
        <end position="246"/>
    </location>
</feature>
<comment type="caution">
    <text evidence="2">The sequence shown here is derived from an EMBL/GenBank/DDBJ whole genome shotgun (WGS) entry which is preliminary data.</text>
</comment>
<accession>A0ABQ9IME9</accession>
<organism evidence="2 3">
    <name type="scientific">Dryococelus australis</name>
    <dbReference type="NCBI Taxonomy" id="614101"/>
    <lineage>
        <taxon>Eukaryota</taxon>
        <taxon>Metazoa</taxon>
        <taxon>Ecdysozoa</taxon>
        <taxon>Arthropoda</taxon>
        <taxon>Hexapoda</taxon>
        <taxon>Insecta</taxon>
        <taxon>Pterygota</taxon>
        <taxon>Neoptera</taxon>
        <taxon>Polyneoptera</taxon>
        <taxon>Phasmatodea</taxon>
        <taxon>Verophasmatodea</taxon>
        <taxon>Anareolatae</taxon>
        <taxon>Phasmatidae</taxon>
        <taxon>Eurycanthinae</taxon>
        <taxon>Dryococelus</taxon>
    </lineage>
</organism>
<evidence type="ECO:0000256" key="1">
    <source>
        <dbReference type="SAM" id="MobiDB-lite"/>
    </source>
</evidence>
<sequence length="430" mass="46992">MCCEQNTVQCSPAPDIPGVIKVVSSGEREIIKRGLKKCSLYHERPVTISPGLRWPVLLQDEWHHSQQRAPARLRRLSDANWSSPEGGRGDATSAPRPPIMIILVRFPADSSPQFYTRKTCQTFTKAPVFLEPHDDKTKSAMCWTEAEQTHSRHDFISEVGVTVSRLAPAVAAINGGHLSRAGREGRTGGGGLDECGEVVVCVCRRGGTAGGQSTTQRYRAPEAAPDTRGATPAAASKGSSSCPGEKNSDCRFFRLRRPIHNLRSHVEKEPAPKDFSEIDPNRLICWKTFPVHEGRADNTARNLALGTTLTPMKAHPCFTRIRQTLGNMMFANGGITVPLTTNSLRVQHSLASFSRGAAVAERLDCSPPTRANRVQSLAVPLPDSHKRESCRTMPLVSGFSRGSPVSPVLAFRLCSILTSFHPHRLSIPRC</sequence>
<reference evidence="2 3" key="1">
    <citation type="submission" date="2023-02" db="EMBL/GenBank/DDBJ databases">
        <title>LHISI_Scaffold_Assembly.</title>
        <authorList>
            <person name="Stuart O.P."/>
            <person name="Cleave R."/>
            <person name="Magrath M.J.L."/>
            <person name="Mikheyev A.S."/>
        </authorList>
    </citation>
    <scope>NUCLEOTIDE SEQUENCE [LARGE SCALE GENOMIC DNA]</scope>
    <source>
        <strain evidence="2">Daus_M_001</strain>
        <tissue evidence="2">Leg muscle</tissue>
    </source>
</reference>
<evidence type="ECO:0000313" key="3">
    <source>
        <dbReference type="Proteomes" id="UP001159363"/>
    </source>
</evidence>
<gene>
    <name evidence="2" type="ORF">PR048_003223</name>
</gene>
<protein>
    <submittedName>
        <fullName evidence="2">Uncharacterized protein</fullName>
    </submittedName>
</protein>
<feature type="region of interest" description="Disordered" evidence="1">
    <location>
        <begin position="68"/>
        <end position="95"/>
    </location>
</feature>
<proteinExistence type="predicted"/>
<dbReference type="Proteomes" id="UP001159363">
    <property type="component" value="Chromosome 1"/>
</dbReference>